<dbReference type="Gene3D" id="3.30.450.20">
    <property type="entry name" value="PAS domain"/>
    <property type="match status" value="4"/>
</dbReference>
<reference evidence="4 5" key="1">
    <citation type="submission" date="2014-07" db="EMBL/GenBank/DDBJ databases">
        <title>Methanogenic archaea and the global carbon cycle.</title>
        <authorList>
            <person name="Henriksen J.R."/>
            <person name="Luke J."/>
            <person name="Reinhart S."/>
            <person name="Benedict M.N."/>
            <person name="Youngblut N.D."/>
            <person name="Metcalf M.E."/>
            <person name="Whitaker R.J."/>
            <person name="Metcalf W.W."/>
        </authorList>
    </citation>
    <scope>NUCLEOTIDE SEQUENCE [LARGE SCALE GENOMIC DNA]</scope>
    <source>
        <strain evidence="4 5">HB-1</strain>
    </source>
</reference>
<dbReference type="PANTHER" id="PTHR43065">
    <property type="entry name" value="SENSOR HISTIDINE KINASE"/>
    <property type="match status" value="1"/>
</dbReference>
<keyword evidence="4" id="KW-0808">Transferase</keyword>
<dbReference type="GO" id="GO:0016301">
    <property type="term" value="F:kinase activity"/>
    <property type="evidence" value="ECO:0007669"/>
    <property type="project" value="UniProtKB-KW"/>
</dbReference>
<dbReference type="PROSITE" id="PS50113">
    <property type="entry name" value="PAC"/>
    <property type="match status" value="4"/>
</dbReference>
<dbReference type="KEGG" id="mhor:MSHOH_3607"/>
<feature type="domain" description="PAS" evidence="2">
    <location>
        <begin position="320"/>
        <end position="393"/>
    </location>
</feature>
<protein>
    <submittedName>
        <fullName evidence="4">Sensory transduction histidine kinase</fullName>
    </submittedName>
</protein>
<evidence type="ECO:0000259" key="1">
    <source>
        <dbReference type="PROSITE" id="PS50109"/>
    </source>
</evidence>
<dbReference type="GeneID" id="31904845"/>
<dbReference type="SMART" id="SM00091">
    <property type="entry name" value="PAS"/>
    <property type="match status" value="4"/>
</dbReference>
<proteinExistence type="predicted"/>
<keyword evidence="5" id="KW-1185">Reference proteome</keyword>
<dbReference type="SUPFAM" id="SSF55874">
    <property type="entry name" value="ATPase domain of HSP90 chaperone/DNA topoisomerase II/histidine kinase"/>
    <property type="match status" value="1"/>
</dbReference>
<dbReference type="PATRIC" id="fig|1434110.4.peg.4616"/>
<dbReference type="SMART" id="SM00387">
    <property type="entry name" value="HATPase_c"/>
    <property type="match status" value="1"/>
</dbReference>
<dbReference type="AlphaFoldDB" id="A0A0E3WVM8"/>
<dbReference type="InterPro" id="IPR013655">
    <property type="entry name" value="PAS_fold_3"/>
</dbReference>
<dbReference type="Proteomes" id="UP000033101">
    <property type="component" value="Chromosome"/>
</dbReference>
<dbReference type="SMART" id="SM00086">
    <property type="entry name" value="PAC"/>
    <property type="match status" value="4"/>
</dbReference>
<feature type="domain" description="PAS" evidence="2">
    <location>
        <begin position="449"/>
        <end position="514"/>
    </location>
</feature>
<dbReference type="InterPro" id="IPR000014">
    <property type="entry name" value="PAS"/>
</dbReference>
<feature type="domain" description="PAS" evidence="2">
    <location>
        <begin position="191"/>
        <end position="264"/>
    </location>
</feature>
<evidence type="ECO:0000259" key="3">
    <source>
        <dbReference type="PROSITE" id="PS50113"/>
    </source>
</evidence>
<dbReference type="Pfam" id="PF02518">
    <property type="entry name" value="HATPase_c"/>
    <property type="match status" value="1"/>
</dbReference>
<evidence type="ECO:0000313" key="5">
    <source>
        <dbReference type="Proteomes" id="UP000033101"/>
    </source>
</evidence>
<dbReference type="InterPro" id="IPR013656">
    <property type="entry name" value="PAS_4"/>
</dbReference>
<dbReference type="RefSeq" id="WP_082089425.1">
    <property type="nucleotide sequence ID" value="NZ_CP009516.1"/>
</dbReference>
<dbReference type="SUPFAM" id="SSF55785">
    <property type="entry name" value="PYP-like sensor domain (PAS domain)"/>
    <property type="match status" value="4"/>
</dbReference>
<dbReference type="EMBL" id="CP009516">
    <property type="protein sequence ID" value="AKB80090.1"/>
    <property type="molecule type" value="Genomic_DNA"/>
</dbReference>
<organism evidence="4 5">
    <name type="scientific">Methanosarcina horonobensis HB-1 = JCM 15518</name>
    <dbReference type="NCBI Taxonomy" id="1434110"/>
    <lineage>
        <taxon>Archaea</taxon>
        <taxon>Methanobacteriati</taxon>
        <taxon>Methanobacteriota</taxon>
        <taxon>Stenosarchaea group</taxon>
        <taxon>Methanomicrobia</taxon>
        <taxon>Methanosarcinales</taxon>
        <taxon>Methanosarcinaceae</taxon>
        <taxon>Methanosarcina</taxon>
    </lineage>
</organism>
<dbReference type="InterPro" id="IPR005467">
    <property type="entry name" value="His_kinase_dom"/>
</dbReference>
<feature type="domain" description="PAC" evidence="3">
    <location>
        <begin position="267"/>
        <end position="319"/>
    </location>
</feature>
<dbReference type="InterPro" id="IPR001610">
    <property type="entry name" value="PAC"/>
</dbReference>
<dbReference type="HOGENOM" id="CLU_000445_114_57_2"/>
<sequence length="803" mass="92484">MTNNQQQSHGLVGRGIKKLQVTSDVFCSSVPANVNKGPKEEPVAQVDSQFLKSMINTMVNPISYKDKNGVYLGINESFSRRLFGLPEEKVIGHTLPEVCTIFVETFPERSMVSGKCFTDICKEWDKLDKHILKSGGNKTHEQEVTFADGTSGIFLVNRSTFRDENGEVMGLVTVLQDITELRMSEKALEENEERYRIVTEQTGQLVYDNDLDNNKLSLAGAVEEVFGYGIGEVKKFDLDDWVRHIHPDDRKYVLEKFMQARRTGGRDRVEYRLKRKDGAYIDVEDTGTYLLNHDGVSHRVLGVVKDITEQKLVRNQLEKNEEKYRIVMEQTEQIVYDYDFRSNRGYLQGAVEKVTGYLPQNFYETPKNVWIGYIHPEDLKHTTEELERAWKRGGKYRIEFRFRKKDGTYFCAEDNGVCLLDETGKPYKLLGVIKDITERKLAQERLEISEEKYRSFTQNFKGIAFQLDENLIPEFTHGAVEELTGYSEEDFMSTRVWWMDIVHPEDLPAVLKQVMWIKNSPRAHDTEFEYRIIHKSGKSVWVNELYQKIPGKDGKPDKYQGAVYDITEKKEAEEALAEMKEARIKEIHHRIKNNLQVISSLLSLQAENFEDEKVREAFRESQNRIISMALIHEELYQEKGAETLNFAAYIQKLSENLFQTYRLDHPGVDLKTDLQEDVFLNVDTAIPLGIIINELVSNSLKHAFPGQRKGEIRMRLNKTVKNEIMFDRAKDKGFKNKAFESQGIYVAVSDNGIGISESVDVENPDTLGLQLVSTLVNQLDGDLELKKDNGTEFIIRINKGEDF</sequence>
<dbReference type="Gene3D" id="3.30.565.10">
    <property type="entry name" value="Histidine kinase-like ATPase, C-terminal domain"/>
    <property type="match status" value="1"/>
</dbReference>
<gene>
    <name evidence="4" type="ORF">MSHOH_3607</name>
</gene>
<accession>A0A0E3WVM8</accession>
<feature type="domain" description="PAC" evidence="3">
    <location>
        <begin position="396"/>
        <end position="448"/>
    </location>
</feature>
<feature type="domain" description="PAC" evidence="3">
    <location>
        <begin position="526"/>
        <end position="578"/>
    </location>
</feature>
<dbReference type="OrthoDB" id="8127at2157"/>
<evidence type="ECO:0000313" key="4">
    <source>
        <dbReference type="EMBL" id="AKB80090.1"/>
    </source>
</evidence>
<feature type="domain" description="PAC" evidence="3">
    <location>
        <begin position="138"/>
        <end position="190"/>
    </location>
</feature>
<dbReference type="InterPro" id="IPR000700">
    <property type="entry name" value="PAS-assoc_C"/>
</dbReference>
<dbReference type="CDD" id="cd00130">
    <property type="entry name" value="PAS"/>
    <property type="match status" value="4"/>
</dbReference>
<dbReference type="Pfam" id="PF07568">
    <property type="entry name" value="HisKA_2"/>
    <property type="match status" value="1"/>
</dbReference>
<dbReference type="InterPro" id="IPR011495">
    <property type="entry name" value="Sig_transdc_His_kin_sub2_dim/P"/>
</dbReference>
<dbReference type="InterPro" id="IPR003594">
    <property type="entry name" value="HATPase_dom"/>
</dbReference>
<dbReference type="PROSITE" id="PS50109">
    <property type="entry name" value="HIS_KIN"/>
    <property type="match status" value="1"/>
</dbReference>
<dbReference type="PANTHER" id="PTHR43065:SF23">
    <property type="entry name" value="SENSOR HISTIDINE KINASE PDTAS"/>
    <property type="match status" value="1"/>
</dbReference>
<name>A0A0E3WVM8_9EURY</name>
<dbReference type="InterPro" id="IPR036890">
    <property type="entry name" value="HATPase_C_sf"/>
</dbReference>
<dbReference type="Pfam" id="PF08448">
    <property type="entry name" value="PAS_4"/>
    <property type="match status" value="1"/>
</dbReference>
<dbReference type="InterPro" id="IPR035965">
    <property type="entry name" value="PAS-like_dom_sf"/>
</dbReference>
<dbReference type="STRING" id="1434110.MSHOH_3607"/>
<dbReference type="Pfam" id="PF08447">
    <property type="entry name" value="PAS_3"/>
    <property type="match status" value="3"/>
</dbReference>
<keyword evidence="4" id="KW-0418">Kinase</keyword>
<evidence type="ECO:0000259" key="2">
    <source>
        <dbReference type="PROSITE" id="PS50112"/>
    </source>
</evidence>
<dbReference type="NCBIfam" id="TIGR00229">
    <property type="entry name" value="sensory_box"/>
    <property type="match status" value="4"/>
</dbReference>
<feature type="domain" description="Histidine kinase" evidence="1">
    <location>
        <begin position="586"/>
        <end position="801"/>
    </location>
</feature>
<dbReference type="PROSITE" id="PS50112">
    <property type="entry name" value="PAS"/>
    <property type="match status" value="3"/>
</dbReference>